<dbReference type="Gene3D" id="2.40.170.20">
    <property type="entry name" value="TonB-dependent receptor, beta-barrel domain"/>
    <property type="match status" value="1"/>
</dbReference>
<dbReference type="SUPFAM" id="SSF56935">
    <property type="entry name" value="Porins"/>
    <property type="match status" value="1"/>
</dbReference>
<feature type="chain" id="PRO_5021914747" evidence="13">
    <location>
        <begin position="25"/>
        <end position="755"/>
    </location>
</feature>
<evidence type="ECO:0000259" key="14">
    <source>
        <dbReference type="Pfam" id="PF00593"/>
    </source>
</evidence>
<dbReference type="GO" id="GO:0006826">
    <property type="term" value="P:iron ion transport"/>
    <property type="evidence" value="ECO:0007669"/>
    <property type="project" value="UniProtKB-KW"/>
</dbReference>
<keyword evidence="8 12" id="KW-0798">TonB box</keyword>
<evidence type="ECO:0000256" key="9">
    <source>
        <dbReference type="ARBA" id="ARBA00023136"/>
    </source>
</evidence>
<sequence length="755" mass="81747">MRIKNKICLAAVPAMLLGVSQANAALEEVIVTATKRAETIQDVPVSVSAVSSDMMEKIGITDMEDLSIVVPNFEINSAAVIPNLYVRGLGGGLTHSIEQSVGRFVDDVYISRAAINLHPFIDVASVEVLRGPQGTLFGKNTAAGALIIHTNDPTETFEVGVNLAYSQFATTGGISEVNGFISGSVSNNVLGRLAVLYKDRDGFYENQAEGPDGAQREDLGIQGKLLIDVSDATAIGLKMQYMDYTENGTDTGEMSATGGPPLQAWQGFAANAGVATASEFSPDLDWKIWSDCSDANAMEATGSISIGAFCPSRDMETTSFVVDVDHEIEGGGIKFIAAYQDYDYLHRFHGLDGGLANVFRAQRAETYESFSSELRFTSDESDTFDYIAGLYYEDSDLAREQDSDINFEPMGPYISKHEPWTQSTSTFAVFAQGRWYLNDRITGILGGRWSTETKDFSFEEYMTPYGTSAPTLMQSIPLRVESRDESKFTPSATLQVDVNEDVNVFATYSVGHKTGGFSDRVESQDGSIQYDAELIDGIELGMKGLFMQDALSLNVTFYHMSVEGLQLSTQIPSASEPAFKVGNAADVTSKGVEVESSWAVSENWTLGANYAYTDATYDEYVGSGDCASQYINSSGVCDMSGATLQYAPSNKASGYAEYFSSGAVNGWDLSARLDLSYTDDHYTDVGLYDFAFTKAYNLLGASVRLISPDERTTVSLIGRNLGNEKINAWTAPSGPNSISAMAAPRQITLKLGMRF</sequence>
<comment type="caution">
    <text evidence="16">The sequence shown here is derived from an EMBL/GenBank/DDBJ whole genome shotgun (WGS) entry which is preliminary data.</text>
</comment>
<keyword evidence="7" id="KW-0406">Ion transport</keyword>
<dbReference type="InterPro" id="IPR012910">
    <property type="entry name" value="Plug_dom"/>
</dbReference>
<protein>
    <submittedName>
        <fullName evidence="16">TonB-dependent receptor</fullName>
    </submittedName>
</protein>
<keyword evidence="16" id="KW-0675">Receptor</keyword>
<keyword evidence="4" id="KW-0410">Iron transport</keyword>
<dbReference type="PANTHER" id="PTHR32552">
    <property type="entry name" value="FERRICHROME IRON RECEPTOR-RELATED"/>
    <property type="match status" value="1"/>
</dbReference>
<evidence type="ECO:0000256" key="11">
    <source>
        <dbReference type="PROSITE-ProRule" id="PRU01360"/>
    </source>
</evidence>
<keyword evidence="9 11" id="KW-0472">Membrane</keyword>
<comment type="subcellular location">
    <subcellularLocation>
        <location evidence="1 11">Cell outer membrane</location>
        <topology evidence="1 11">Multi-pass membrane protein</topology>
    </subcellularLocation>
</comment>
<evidence type="ECO:0000256" key="12">
    <source>
        <dbReference type="RuleBase" id="RU003357"/>
    </source>
</evidence>
<dbReference type="Pfam" id="PF07715">
    <property type="entry name" value="Plug"/>
    <property type="match status" value="1"/>
</dbReference>
<evidence type="ECO:0000313" key="17">
    <source>
        <dbReference type="Proteomes" id="UP000315889"/>
    </source>
</evidence>
<evidence type="ECO:0000256" key="6">
    <source>
        <dbReference type="ARBA" id="ARBA00023004"/>
    </source>
</evidence>
<keyword evidence="3 11" id="KW-1134">Transmembrane beta strand</keyword>
<dbReference type="Pfam" id="PF00593">
    <property type="entry name" value="TonB_dep_Rec_b-barrel"/>
    <property type="match status" value="1"/>
</dbReference>
<proteinExistence type="inferred from homology"/>
<dbReference type="PROSITE" id="PS52016">
    <property type="entry name" value="TONB_DEPENDENT_REC_3"/>
    <property type="match status" value="1"/>
</dbReference>
<name>A0A520MFI4_9GAMM</name>
<comment type="similarity">
    <text evidence="11 12">Belongs to the TonB-dependent receptor family.</text>
</comment>
<evidence type="ECO:0000256" key="3">
    <source>
        <dbReference type="ARBA" id="ARBA00022452"/>
    </source>
</evidence>
<gene>
    <name evidence="16" type="ORF">EVB03_06380</name>
</gene>
<keyword evidence="6" id="KW-0408">Iron</keyword>
<evidence type="ECO:0000256" key="1">
    <source>
        <dbReference type="ARBA" id="ARBA00004571"/>
    </source>
</evidence>
<keyword evidence="2 11" id="KW-0813">Transport</keyword>
<reference evidence="16 17" key="1">
    <citation type="submission" date="2019-02" db="EMBL/GenBank/DDBJ databases">
        <title>Prokaryotic population dynamics and viral predation in marine succession experiment using metagenomics: the confinement effect.</title>
        <authorList>
            <person name="Haro-Moreno J.M."/>
            <person name="Rodriguez-Valera F."/>
            <person name="Lopez-Perez M."/>
        </authorList>
    </citation>
    <scope>NUCLEOTIDE SEQUENCE [LARGE SCALE GENOMIC DNA]</scope>
    <source>
        <strain evidence="16">MED-G170</strain>
    </source>
</reference>
<evidence type="ECO:0000313" key="16">
    <source>
        <dbReference type="EMBL" id="RZO19975.1"/>
    </source>
</evidence>
<dbReference type="Proteomes" id="UP000315889">
    <property type="component" value="Unassembled WGS sequence"/>
</dbReference>
<dbReference type="AlphaFoldDB" id="A0A520MFI4"/>
<evidence type="ECO:0000256" key="7">
    <source>
        <dbReference type="ARBA" id="ARBA00023065"/>
    </source>
</evidence>
<keyword evidence="13" id="KW-0732">Signal</keyword>
<feature type="signal peptide" evidence="13">
    <location>
        <begin position="1"/>
        <end position="24"/>
    </location>
</feature>
<keyword evidence="5 11" id="KW-0812">Transmembrane</keyword>
<dbReference type="InterPro" id="IPR000531">
    <property type="entry name" value="Beta-barrel_TonB"/>
</dbReference>
<dbReference type="PANTHER" id="PTHR32552:SF81">
    <property type="entry name" value="TONB-DEPENDENT OUTER MEMBRANE RECEPTOR"/>
    <property type="match status" value="1"/>
</dbReference>
<evidence type="ECO:0000256" key="4">
    <source>
        <dbReference type="ARBA" id="ARBA00022496"/>
    </source>
</evidence>
<evidence type="ECO:0000256" key="2">
    <source>
        <dbReference type="ARBA" id="ARBA00022448"/>
    </source>
</evidence>
<feature type="domain" description="TonB-dependent receptor plug" evidence="15">
    <location>
        <begin position="40"/>
        <end position="145"/>
    </location>
</feature>
<dbReference type="GO" id="GO:0009279">
    <property type="term" value="C:cell outer membrane"/>
    <property type="evidence" value="ECO:0007669"/>
    <property type="project" value="UniProtKB-SubCell"/>
</dbReference>
<dbReference type="InterPro" id="IPR036942">
    <property type="entry name" value="Beta-barrel_TonB_sf"/>
</dbReference>
<dbReference type="EMBL" id="SHBP01000007">
    <property type="protein sequence ID" value="RZO19975.1"/>
    <property type="molecule type" value="Genomic_DNA"/>
</dbReference>
<evidence type="ECO:0000256" key="10">
    <source>
        <dbReference type="ARBA" id="ARBA00023237"/>
    </source>
</evidence>
<evidence type="ECO:0000256" key="8">
    <source>
        <dbReference type="ARBA" id="ARBA00023077"/>
    </source>
</evidence>
<evidence type="ECO:0000256" key="13">
    <source>
        <dbReference type="SAM" id="SignalP"/>
    </source>
</evidence>
<dbReference type="InterPro" id="IPR039426">
    <property type="entry name" value="TonB-dep_rcpt-like"/>
</dbReference>
<keyword evidence="10 11" id="KW-0998">Cell outer membrane</keyword>
<accession>A0A520MFI4</accession>
<feature type="domain" description="TonB-dependent receptor-like beta-barrel" evidence="14">
    <location>
        <begin position="315"/>
        <end position="721"/>
    </location>
</feature>
<organism evidence="16 17">
    <name type="scientific">SAR92 clade bacterium</name>
    <dbReference type="NCBI Taxonomy" id="2315479"/>
    <lineage>
        <taxon>Bacteria</taxon>
        <taxon>Pseudomonadati</taxon>
        <taxon>Pseudomonadota</taxon>
        <taxon>Gammaproteobacteria</taxon>
        <taxon>Cellvibrionales</taxon>
        <taxon>Porticoccaceae</taxon>
        <taxon>SAR92 clade</taxon>
    </lineage>
</organism>
<evidence type="ECO:0000259" key="15">
    <source>
        <dbReference type="Pfam" id="PF07715"/>
    </source>
</evidence>
<evidence type="ECO:0000256" key="5">
    <source>
        <dbReference type="ARBA" id="ARBA00022692"/>
    </source>
</evidence>